<dbReference type="AlphaFoldDB" id="A0A087GEB1"/>
<proteinExistence type="predicted"/>
<dbReference type="Gramene" id="KFK28213">
    <property type="protein sequence ID" value="KFK28213"/>
    <property type="gene ID" value="AALP_AA8G487300"/>
</dbReference>
<dbReference type="OrthoDB" id="1027762at2759"/>
<dbReference type="Pfam" id="PF03478">
    <property type="entry name" value="Beta-prop_KIB1-4"/>
    <property type="match status" value="1"/>
</dbReference>
<keyword evidence="3" id="KW-1185">Reference proteome</keyword>
<dbReference type="PANTHER" id="PTHR31681">
    <property type="entry name" value="C2H2-LIKE ZINC FINGER PROTEIN"/>
    <property type="match status" value="1"/>
</dbReference>
<dbReference type="OMA" id="WASICSI"/>
<evidence type="ECO:0000313" key="3">
    <source>
        <dbReference type="Proteomes" id="UP000029120"/>
    </source>
</evidence>
<organism evidence="2 3">
    <name type="scientific">Arabis alpina</name>
    <name type="common">Alpine rock-cress</name>
    <dbReference type="NCBI Taxonomy" id="50452"/>
    <lineage>
        <taxon>Eukaryota</taxon>
        <taxon>Viridiplantae</taxon>
        <taxon>Streptophyta</taxon>
        <taxon>Embryophyta</taxon>
        <taxon>Tracheophyta</taxon>
        <taxon>Spermatophyta</taxon>
        <taxon>Magnoliopsida</taxon>
        <taxon>eudicotyledons</taxon>
        <taxon>Gunneridae</taxon>
        <taxon>Pentapetalae</taxon>
        <taxon>rosids</taxon>
        <taxon>malvids</taxon>
        <taxon>Brassicales</taxon>
        <taxon>Brassicaceae</taxon>
        <taxon>Arabideae</taxon>
        <taxon>Arabis</taxon>
    </lineage>
</organism>
<evidence type="ECO:0000259" key="1">
    <source>
        <dbReference type="Pfam" id="PF03478"/>
    </source>
</evidence>
<accession>A0A087GEB1</accession>
<dbReference type="PANTHER" id="PTHR31681:SF32">
    <property type="entry name" value="GENOME ASSEMBLY, CHROMOSOME: A08"/>
    <property type="match status" value="1"/>
</dbReference>
<protein>
    <recommendedName>
        <fullName evidence="1">KIB1-4 beta-propeller domain-containing protein</fullName>
    </recommendedName>
</protein>
<feature type="domain" description="KIB1-4 beta-propeller" evidence="1">
    <location>
        <begin position="64"/>
        <end position="317"/>
    </location>
</feature>
<name>A0A087GEB1_ARAAL</name>
<evidence type="ECO:0000313" key="2">
    <source>
        <dbReference type="EMBL" id="KFK28213.1"/>
    </source>
</evidence>
<sequence length="359" mass="41089">MSRLLSKLSPLIHKKSVRLFSSSGIGPWASICSIVKPSPDGGSVGEVLLYDVERCRLVRSPEKTFPKALYDSELVGASHGWGFFSNRQDRSVVISDFLHPYASTTEPTMTPLPPFTCQTDVVCNVAMSSSPEPYDEDWTVGVKFLGKRLSLCMPRRDLGWTNITTPFESWDYSSLMYSNKDKRFYLPAPGSNYLCSWDLNFKKDNDPKFHELVLHNLPNMRRRPLWKQMDSYCREDHWVESPSGECFLVKWFSEYTNDGAISPTVMVFREEDTKDGKKHMRYTEDLGGFCIFISRGEDFCVSTSSYPGLWPNSIFLNGRLFATIDMTSRAFGCFEYEYPEGTPDRIPYSPYWLAPFSST</sequence>
<dbReference type="InterPro" id="IPR005174">
    <property type="entry name" value="KIB1-4_b-propeller"/>
</dbReference>
<gene>
    <name evidence="2" type="ordered locus">AALP_Aa8g487300</name>
</gene>
<reference evidence="3" key="1">
    <citation type="journal article" date="2015" name="Nat. Plants">
        <title>Genome expansion of Arabis alpina linked with retrotransposition and reduced symmetric DNA methylation.</title>
        <authorList>
            <person name="Willing E.M."/>
            <person name="Rawat V."/>
            <person name="Mandakova T."/>
            <person name="Maumus F."/>
            <person name="James G.V."/>
            <person name="Nordstroem K.J."/>
            <person name="Becker C."/>
            <person name="Warthmann N."/>
            <person name="Chica C."/>
            <person name="Szarzynska B."/>
            <person name="Zytnicki M."/>
            <person name="Albani M.C."/>
            <person name="Kiefer C."/>
            <person name="Bergonzi S."/>
            <person name="Castaings L."/>
            <person name="Mateos J.L."/>
            <person name="Berns M.C."/>
            <person name="Bujdoso N."/>
            <person name="Piofczyk T."/>
            <person name="de Lorenzo L."/>
            <person name="Barrero-Sicilia C."/>
            <person name="Mateos I."/>
            <person name="Piednoel M."/>
            <person name="Hagmann J."/>
            <person name="Chen-Min-Tao R."/>
            <person name="Iglesias-Fernandez R."/>
            <person name="Schuster S.C."/>
            <person name="Alonso-Blanco C."/>
            <person name="Roudier F."/>
            <person name="Carbonero P."/>
            <person name="Paz-Ares J."/>
            <person name="Davis S.J."/>
            <person name="Pecinka A."/>
            <person name="Quesneville H."/>
            <person name="Colot V."/>
            <person name="Lysak M.A."/>
            <person name="Weigel D."/>
            <person name="Coupland G."/>
            <person name="Schneeberger K."/>
        </authorList>
    </citation>
    <scope>NUCLEOTIDE SEQUENCE [LARGE SCALE GENOMIC DNA]</scope>
    <source>
        <strain evidence="3">cv. Pajares</strain>
    </source>
</reference>
<dbReference type="EMBL" id="CM002876">
    <property type="protein sequence ID" value="KFK28213.1"/>
    <property type="molecule type" value="Genomic_DNA"/>
</dbReference>
<dbReference type="Proteomes" id="UP000029120">
    <property type="component" value="Chromosome 8"/>
</dbReference>